<feature type="signal peptide" evidence="5">
    <location>
        <begin position="1"/>
        <end position="24"/>
    </location>
</feature>
<accession>A0A011PRW1</accession>
<dbReference type="STRING" id="1454004.AW11_01064"/>
<sequence length="193" mass="20815">MKILSTLILSITLLLAACSQPVSFKSSDITGVDWGKTLSLTDHNDKPRQLADFKGKAIVLFFGYTQCPDVCPTTLLAMRDVLKRLGDDASRVQVLFVTLDPERDSAQLLSGYVTAFDPGFIGLRGDDAATAAAAKEFKVFYAKQAGSAPDTYAMDHSTGSYVFDPQGRLRLLVRHGEPADSVAADIKLLLAGK</sequence>
<keyword evidence="5" id="KW-0732">Signal</keyword>
<keyword evidence="2 3" id="KW-0186">Copper</keyword>
<keyword evidence="3" id="KW-0479">Metal-binding</keyword>
<evidence type="ECO:0000256" key="4">
    <source>
        <dbReference type="PIRSR" id="PIRSR603782-2"/>
    </source>
</evidence>
<dbReference type="CDD" id="cd02968">
    <property type="entry name" value="SCO"/>
    <property type="match status" value="1"/>
</dbReference>
<proteinExistence type="inferred from homology"/>
<keyword evidence="8" id="KW-1185">Reference proteome</keyword>
<organism evidence="7 8">
    <name type="scientific">Accumulibacter regalis</name>
    <dbReference type="NCBI Taxonomy" id="522306"/>
    <lineage>
        <taxon>Bacteria</taxon>
        <taxon>Pseudomonadati</taxon>
        <taxon>Pseudomonadota</taxon>
        <taxon>Betaproteobacteria</taxon>
        <taxon>Candidatus Accumulibacter</taxon>
    </lineage>
</organism>
<evidence type="ECO:0000256" key="5">
    <source>
        <dbReference type="SAM" id="SignalP"/>
    </source>
</evidence>
<feature type="domain" description="Thioredoxin" evidence="6">
    <location>
        <begin position="15"/>
        <end position="191"/>
    </location>
</feature>
<feature type="binding site" evidence="3">
    <location>
        <position position="71"/>
    </location>
    <ligand>
        <name>Cu cation</name>
        <dbReference type="ChEBI" id="CHEBI:23378"/>
    </ligand>
</feature>
<dbReference type="FunFam" id="3.40.30.10:FF:000013">
    <property type="entry name" value="Blast:Protein SCO1 homolog, mitochondrial"/>
    <property type="match status" value="1"/>
</dbReference>
<evidence type="ECO:0000256" key="2">
    <source>
        <dbReference type="ARBA" id="ARBA00023008"/>
    </source>
</evidence>
<dbReference type="InterPro" id="IPR003782">
    <property type="entry name" value="SCO1/SenC"/>
</dbReference>
<dbReference type="InterPro" id="IPR036249">
    <property type="entry name" value="Thioredoxin-like_sf"/>
</dbReference>
<keyword evidence="4" id="KW-1015">Disulfide bond</keyword>
<evidence type="ECO:0000259" key="6">
    <source>
        <dbReference type="PROSITE" id="PS51352"/>
    </source>
</evidence>
<reference evidence="7" key="1">
    <citation type="submission" date="2014-02" db="EMBL/GenBank/DDBJ databases">
        <title>Expanding our view of genomic diversity in Candidatus Accumulibacter clades.</title>
        <authorList>
            <person name="Skennerton C.T."/>
            <person name="Barr J.J."/>
            <person name="Slater F.R."/>
            <person name="Bond P.L."/>
            <person name="Tyson G.W."/>
        </authorList>
    </citation>
    <scope>NUCLEOTIDE SEQUENCE [LARGE SCALE GENOMIC DNA]</scope>
</reference>
<dbReference type="PATRIC" id="fig|1454004.3.peg.1119"/>
<dbReference type="AlphaFoldDB" id="A0A011PRW1"/>
<feature type="chain" id="PRO_5001461469" evidence="5">
    <location>
        <begin position="25"/>
        <end position="193"/>
    </location>
</feature>
<dbReference type="Proteomes" id="UP000022141">
    <property type="component" value="Unassembled WGS sequence"/>
</dbReference>
<comment type="caution">
    <text evidence="7">The sequence shown here is derived from an EMBL/GenBank/DDBJ whole genome shotgun (WGS) entry which is preliminary data.</text>
</comment>
<dbReference type="Gene3D" id="3.40.30.10">
    <property type="entry name" value="Glutaredoxin"/>
    <property type="match status" value="1"/>
</dbReference>
<dbReference type="PROSITE" id="PS51352">
    <property type="entry name" value="THIOREDOXIN_2"/>
    <property type="match status" value="1"/>
</dbReference>
<comment type="similarity">
    <text evidence="1">Belongs to the SCO1/2 family.</text>
</comment>
<gene>
    <name evidence="7" type="primary">ypmQ_3</name>
    <name evidence="7" type="ORF">AW11_01064</name>
</gene>
<evidence type="ECO:0000313" key="7">
    <source>
        <dbReference type="EMBL" id="EXI90156.1"/>
    </source>
</evidence>
<protein>
    <submittedName>
        <fullName evidence="7">BsSco</fullName>
    </submittedName>
</protein>
<dbReference type="InterPro" id="IPR013766">
    <property type="entry name" value="Thioredoxin_domain"/>
</dbReference>
<dbReference type="eggNOG" id="COG1999">
    <property type="taxonomic scope" value="Bacteria"/>
</dbReference>
<evidence type="ECO:0000313" key="8">
    <source>
        <dbReference type="Proteomes" id="UP000022141"/>
    </source>
</evidence>
<dbReference type="Pfam" id="PF02630">
    <property type="entry name" value="SCO1-SenC"/>
    <property type="match status" value="1"/>
</dbReference>
<feature type="disulfide bond" description="Redox-active" evidence="4">
    <location>
        <begin position="67"/>
        <end position="71"/>
    </location>
</feature>
<dbReference type="EMBL" id="JEMY01000009">
    <property type="protein sequence ID" value="EXI90156.1"/>
    <property type="molecule type" value="Genomic_DNA"/>
</dbReference>
<dbReference type="PROSITE" id="PS51257">
    <property type="entry name" value="PROKAR_LIPOPROTEIN"/>
    <property type="match status" value="1"/>
</dbReference>
<name>A0A011PRW1_ACCRE</name>
<evidence type="ECO:0000256" key="3">
    <source>
        <dbReference type="PIRSR" id="PIRSR603782-1"/>
    </source>
</evidence>
<dbReference type="SUPFAM" id="SSF52833">
    <property type="entry name" value="Thioredoxin-like"/>
    <property type="match status" value="1"/>
</dbReference>
<feature type="binding site" evidence="3">
    <location>
        <position position="67"/>
    </location>
    <ligand>
        <name>Cu cation</name>
        <dbReference type="ChEBI" id="CHEBI:23378"/>
    </ligand>
</feature>
<dbReference type="PANTHER" id="PTHR12151:SF25">
    <property type="entry name" value="LINALOOL DEHYDRATASE_ISOMERASE DOMAIN-CONTAINING PROTEIN"/>
    <property type="match status" value="1"/>
</dbReference>
<evidence type="ECO:0000256" key="1">
    <source>
        <dbReference type="ARBA" id="ARBA00010996"/>
    </source>
</evidence>
<dbReference type="GO" id="GO:0046872">
    <property type="term" value="F:metal ion binding"/>
    <property type="evidence" value="ECO:0007669"/>
    <property type="project" value="UniProtKB-KW"/>
</dbReference>
<feature type="binding site" evidence="3">
    <location>
        <position position="156"/>
    </location>
    <ligand>
        <name>Cu cation</name>
        <dbReference type="ChEBI" id="CHEBI:23378"/>
    </ligand>
</feature>
<dbReference type="PANTHER" id="PTHR12151">
    <property type="entry name" value="ELECTRON TRANSPORT PROTIN SCO1/SENC FAMILY MEMBER"/>
    <property type="match status" value="1"/>
</dbReference>